<dbReference type="InterPro" id="IPR023393">
    <property type="entry name" value="START-like_dom_sf"/>
</dbReference>
<comment type="caution">
    <text evidence="1">The sequence shown here is derived from an EMBL/GenBank/DDBJ whole genome shotgun (WGS) entry which is preliminary data.</text>
</comment>
<gene>
    <name evidence="1" type="ORF">ACFPM7_09480</name>
</gene>
<dbReference type="SUPFAM" id="SSF55961">
    <property type="entry name" value="Bet v1-like"/>
    <property type="match status" value="1"/>
</dbReference>
<keyword evidence="2" id="KW-1185">Reference proteome</keyword>
<name>A0ABW0EMT0_9PSEU</name>
<organism evidence="1 2">
    <name type="scientific">Actinokineospora guangxiensis</name>
    <dbReference type="NCBI Taxonomy" id="1490288"/>
    <lineage>
        <taxon>Bacteria</taxon>
        <taxon>Bacillati</taxon>
        <taxon>Actinomycetota</taxon>
        <taxon>Actinomycetes</taxon>
        <taxon>Pseudonocardiales</taxon>
        <taxon>Pseudonocardiaceae</taxon>
        <taxon>Actinokineospora</taxon>
    </lineage>
</organism>
<accession>A0ABW0EMT0</accession>
<dbReference type="InterPro" id="IPR019587">
    <property type="entry name" value="Polyketide_cyclase/dehydratase"/>
</dbReference>
<dbReference type="Proteomes" id="UP001596157">
    <property type="component" value="Unassembled WGS sequence"/>
</dbReference>
<dbReference type="Gene3D" id="3.30.530.20">
    <property type="match status" value="1"/>
</dbReference>
<dbReference type="Pfam" id="PF10604">
    <property type="entry name" value="Polyketide_cyc2"/>
    <property type="match status" value="1"/>
</dbReference>
<evidence type="ECO:0000313" key="1">
    <source>
        <dbReference type="EMBL" id="MFC5287279.1"/>
    </source>
</evidence>
<protein>
    <submittedName>
        <fullName evidence="1">SRPBCC family protein</fullName>
    </submittedName>
</protein>
<dbReference type="EMBL" id="JBHSKF010000003">
    <property type="protein sequence ID" value="MFC5287279.1"/>
    <property type="molecule type" value="Genomic_DNA"/>
</dbReference>
<dbReference type="RefSeq" id="WP_378246043.1">
    <property type="nucleotide sequence ID" value="NZ_JBHSKF010000003.1"/>
</dbReference>
<proteinExistence type="predicted"/>
<evidence type="ECO:0000313" key="2">
    <source>
        <dbReference type="Proteomes" id="UP001596157"/>
    </source>
</evidence>
<reference evidence="2" key="1">
    <citation type="journal article" date="2019" name="Int. J. Syst. Evol. Microbiol.">
        <title>The Global Catalogue of Microorganisms (GCM) 10K type strain sequencing project: providing services to taxonomists for standard genome sequencing and annotation.</title>
        <authorList>
            <consortium name="The Broad Institute Genomics Platform"/>
            <consortium name="The Broad Institute Genome Sequencing Center for Infectious Disease"/>
            <person name="Wu L."/>
            <person name="Ma J."/>
        </authorList>
    </citation>
    <scope>NUCLEOTIDE SEQUENCE [LARGE SCALE GENOMIC DNA]</scope>
    <source>
        <strain evidence="2">CCUG 59778</strain>
    </source>
</reference>
<sequence>MIEVVERVDVVAPAAVVWAAVTDWHKQGEWMLGTRVRVEEGDGRSLGSRLSARTALGPLGFTDHMEITRWEPPVSCEVMHSGRVVRGPGGFTIEARGVSRSTLVWWERLTPPMGALGVLAWRVTGPAFRLGIRHSLRRFADFAESRT</sequence>